<dbReference type="Gene3D" id="3.30.1460.20">
    <property type="match status" value="1"/>
</dbReference>
<evidence type="ECO:0000256" key="3">
    <source>
        <dbReference type="ARBA" id="ARBA00022490"/>
    </source>
</evidence>
<dbReference type="OMA" id="KEYCLIE"/>
<evidence type="ECO:0000313" key="7">
    <source>
        <dbReference type="Proteomes" id="UP000001460"/>
    </source>
</evidence>
<comment type="similarity">
    <text evidence="2">Belongs to the ARPC4 family.</text>
</comment>
<dbReference type="PANTHER" id="PTHR22629:SF0">
    <property type="entry name" value="ACTIN-RELATED PROTEIN 2_3 COMPLEX SUBUNIT 4"/>
    <property type="match status" value="1"/>
</dbReference>
<dbReference type="Proteomes" id="UP000001460">
    <property type="component" value="Unassembled WGS sequence"/>
</dbReference>
<dbReference type="STRING" id="441375.B6AG01"/>
<dbReference type="Pfam" id="PF05856">
    <property type="entry name" value="ARPC4"/>
    <property type="match status" value="1"/>
</dbReference>
<gene>
    <name evidence="6" type="ORF">CMU_000110</name>
</gene>
<dbReference type="GO" id="GO:0051015">
    <property type="term" value="F:actin filament binding"/>
    <property type="evidence" value="ECO:0007669"/>
    <property type="project" value="TreeGrafter"/>
</dbReference>
<dbReference type="SUPFAM" id="SSF69645">
    <property type="entry name" value="Arp2/3 complex subunits"/>
    <property type="match status" value="1"/>
</dbReference>
<evidence type="ECO:0000256" key="2">
    <source>
        <dbReference type="ARBA" id="ARBA00005919"/>
    </source>
</evidence>
<evidence type="ECO:0000313" key="6">
    <source>
        <dbReference type="EMBL" id="EEA07142.1"/>
    </source>
</evidence>
<keyword evidence="7" id="KW-1185">Reference proteome</keyword>
<dbReference type="EMBL" id="DS989732">
    <property type="protein sequence ID" value="EEA07142.1"/>
    <property type="molecule type" value="Genomic_DNA"/>
</dbReference>
<sequence>MLLLEDVDAGSPLMPYLRRIFNALNKELCLYYSPLYFPSAFSIPSIEDNPSNYSSLTKSLYIYRHSKEYCLIESCLDSVRISLKFYLMCKFEQCLFQQAIKFMTKNSDYFKIIRKKEILGFDVSFLISYNMFENLHYPLISPGKYDAINFVLKFIVSIDMQIQKERLQSTYFSRSFAYLLVSSLNVEDFECGDNIKIIGQEVMSEKKSRVKSKNCNSECLSSIVNEDSTVTHQINTKSIEEGTPNNSLLNDSLSKDSVILKALRTRFRMKNLQ</sequence>
<keyword evidence="3" id="KW-0963">Cytoplasm</keyword>
<dbReference type="GeneID" id="6996710"/>
<dbReference type="VEuPathDB" id="CryptoDB:CMU_000110"/>
<dbReference type="GO" id="GO:0034314">
    <property type="term" value="P:Arp2/3 complex-mediated actin nucleation"/>
    <property type="evidence" value="ECO:0007669"/>
    <property type="project" value="InterPro"/>
</dbReference>
<keyword evidence="4" id="KW-0009">Actin-binding</keyword>
<comment type="subcellular location">
    <subcellularLocation>
        <location evidence="1">Cytoplasm</location>
        <location evidence="1">Cytoskeleton</location>
    </subcellularLocation>
</comment>
<evidence type="ECO:0000256" key="5">
    <source>
        <dbReference type="ARBA" id="ARBA00023212"/>
    </source>
</evidence>
<dbReference type="GO" id="GO:0005885">
    <property type="term" value="C:Arp2/3 protein complex"/>
    <property type="evidence" value="ECO:0007669"/>
    <property type="project" value="InterPro"/>
</dbReference>
<dbReference type="RefSeq" id="XP_002141491.1">
    <property type="nucleotide sequence ID" value="XM_002141455.1"/>
</dbReference>
<dbReference type="eggNOG" id="KOG1876">
    <property type="taxonomic scope" value="Eukaryota"/>
</dbReference>
<protein>
    <submittedName>
        <fullName evidence="6">Actin-related protein 2/3 complex subunit 4, putative</fullName>
    </submittedName>
</protein>
<dbReference type="OrthoDB" id="336240at2759"/>
<organism evidence="6 7">
    <name type="scientific">Cryptosporidium muris (strain RN66)</name>
    <dbReference type="NCBI Taxonomy" id="441375"/>
    <lineage>
        <taxon>Eukaryota</taxon>
        <taxon>Sar</taxon>
        <taxon>Alveolata</taxon>
        <taxon>Apicomplexa</taxon>
        <taxon>Conoidasida</taxon>
        <taxon>Coccidia</taxon>
        <taxon>Eucoccidiorida</taxon>
        <taxon>Eimeriorina</taxon>
        <taxon>Cryptosporidiidae</taxon>
        <taxon>Cryptosporidium</taxon>
    </lineage>
</organism>
<dbReference type="InterPro" id="IPR034666">
    <property type="entry name" value="ARPC2/4"/>
</dbReference>
<accession>B6AG01</accession>
<dbReference type="AlphaFoldDB" id="B6AG01"/>
<keyword evidence="5" id="KW-0206">Cytoskeleton</keyword>
<dbReference type="GO" id="GO:0030041">
    <property type="term" value="P:actin filament polymerization"/>
    <property type="evidence" value="ECO:0007669"/>
    <property type="project" value="InterPro"/>
</dbReference>
<evidence type="ECO:0000256" key="1">
    <source>
        <dbReference type="ARBA" id="ARBA00004245"/>
    </source>
</evidence>
<evidence type="ECO:0000256" key="4">
    <source>
        <dbReference type="ARBA" id="ARBA00023203"/>
    </source>
</evidence>
<proteinExistence type="inferred from homology"/>
<dbReference type="PANTHER" id="PTHR22629">
    <property type="entry name" value="ARP2/3 COMPLEX 20 KD SUBUNIT"/>
    <property type="match status" value="1"/>
</dbReference>
<name>B6AG01_CRYMR</name>
<reference evidence="6" key="1">
    <citation type="submission" date="2008-06" db="EMBL/GenBank/DDBJ databases">
        <authorList>
            <person name="Lorenzi H."/>
            <person name="Inman J."/>
            <person name="Miller J."/>
            <person name="Schobel S."/>
            <person name="Amedeo P."/>
            <person name="Caler E.V."/>
            <person name="da Silva J."/>
        </authorList>
    </citation>
    <scope>NUCLEOTIDE SEQUENCE [LARGE SCALE GENOMIC DNA]</scope>
    <source>
        <strain evidence="6">RN66</strain>
    </source>
</reference>
<dbReference type="InterPro" id="IPR008384">
    <property type="entry name" value="ARPC4"/>
</dbReference>